<dbReference type="EC" id="7.4.2.8" evidence="12"/>
<dbReference type="InterPro" id="IPR014018">
    <property type="entry name" value="SecA_motor_DEAD"/>
</dbReference>
<comment type="function">
    <text evidence="12">Part of the Sec protein translocase complex. Interacts with the SecYEG preprotein conducting channel. Has a central role in coupling the hydrolysis of ATP to the transfer of proteins into and across the cell membrane, serving as an ATP-driven molecular motor driving the stepwise translocation of polypeptide chains across the membrane.</text>
</comment>
<dbReference type="Pfam" id="PF07517">
    <property type="entry name" value="SecA_DEAD"/>
    <property type="match status" value="1"/>
</dbReference>
<evidence type="ECO:0000256" key="2">
    <source>
        <dbReference type="ARBA" id="ARBA00007650"/>
    </source>
</evidence>
<keyword evidence="10 12" id="KW-0811">Translocation</keyword>
<feature type="binding site" evidence="12">
    <location>
        <begin position="95"/>
        <end position="99"/>
    </location>
    <ligand>
        <name>ATP</name>
        <dbReference type="ChEBI" id="CHEBI:30616"/>
    </ligand>
</feature>
<dbReference type="Gene3D" id="1.10.3060.10">
    <property type="entry name" value="Helical scaffold and wing domains of SecA"/>
    <property type="match status" value="1"/>
</dbReference>
<dbReference type="GO" id="GO:0005886">
    <property type="term" value="C:plasma membrane"/>
    <property type="evidence" value="ECO:0007669"/>
    <property type="project" value="UniProtKB-SubCell"/>
</dbReference>
<keyword evidence="7 12" id="KW-0067">ATP-binding</keyword>
<reference evidence="16 18" key="1">
    <citation type="submission" date="2020-07" db="EMBL/GenBank/DDBJ databases">
        <title>Description of Limosilactobacillus balticus sp. nov., Limosilactobacillus agrestis sp. nov., Limosilactobacillus albertensis sp. nov., Limosilactobacillus rudii sp. nov., Limosilactobacillus fastidiosus sp. nov., five novel Limosilactobacillus species isolated from the vertebrate gastrointestinal tract, and proposal of 6 subspecies of Limosilactobacillus reuteri adapted to the gastrointestinal tract of specific vertebrate hosts.</title>
        <authorList>
            <person name="Li F."/>
            <person name="Cheng C."/>
            <person name="Zheng J."/>
            <person name="Quevedo R.M."/>
            <person name="Li J."/>
            <person name="Roos S."/>
            <person name="Gaenzle M.G."/>
            <person name="Walter J."/>
        </authorList>
    </citation>
    <scope>NUCLEOTIDE SEQUENCE [LARGE SCALE GENOMIC DNA]</scope>
    <source>
        <strain evidence="16 18">BG-MG3-A</strain>
    </source>
</reference>
<dbReference type="InterPro" id="IPR011115">
    <property type="entry name" value="SecA_DEAD"/>
</dbReference>
<dbReference type="GO" id="GO:0005524">
    <property type="term" value="F:ATP binding"/>
    <property type="evidence" value="ECO:0007669"/>
    <property type="project" value="UniProtKB-UniRule"/>
</dbReference>
<evidence type="ECO:0000256" key="5">
    <source>
        <dbReference type="ARBA" id="ARBA00022490"/>
    </source>
</evidence>
<organism evidence="16 18">
    <name type="scientific">Limosilactobacillus agrestis</name>
    <dbReference type="NCBI Taxonomy" id="2759748"/>
    <lineage>
        <taxon>Bacteria</taxon>
        <taxon>Bacillati</taxon>
        <taxon>Bacillota</taxon>
        <taxon>Bacilli</taxon>
        <taxon>Lactobacillales</taxon>
        <taxon>Lactobacillaceae</taxon>
        <taxon>Limosilactobacillus</taxon>
    </lineage>
</organism>
<evidence type="ECO:0000256" key="10">
    <source>
        <dbReference type="ARBA" id="ARBA00023010"/>
    </source>
</evidence>
<feature type="binding site" evidence="12">
    <location>
        <position position="77"/>
    </location>
    <ligand>
        <name>ATP</name>
        <dbReference type="ChEBI" id="CHEBI:30616"/>
    </ligand>
</feature>
<dbReference type="PRINTS" id="PR00906">
    <property type="entry name" value="SECA"/>
</dbReference>
<evidence type="ECO:0000256" key="11">
    <source>
        <dbReference type="ARBA" id="ARBA00023136"/>
    </source>
</evidence>
<dbReference type="EMBL" id="JACIVE010000060">
    <property type="protein sequence ID" value="MBB1096018.1"/>
    <property type="molecule type" value="Genomic_DNA"/>
</dbReference>
<dbReference type="SUPFAM" id="SSF81886">
    <property type="entry name" value="Helical scaffold and wing domains of SecA"/>
    <property type="match status" value="1"/>
</dbReference>
<evidence type="ECO:0000256" key="6">
    <source>
        <dbReference type="ARBA" id="ARBA00022741"/>
    </source>
</evidence>
<evidence type="ECO:0000259" key="13">
    <source>
        <dbReference type="PROSITE" id="PS51192"/>
    </source>
</evidence>
<dbReference type="InterPro" id="IPR001650">
    <property type="entry name" value="Helicase_C-like"/>
</dbReference>
<dbReference type="PROSITE" id="PS51194">
    <property type="entry name" value="HELICASE_CTER"/>
    <property type="match status" value="1"/>
</dbReference>
<dbReference type="Pfam" id="PF01043">
    <property type="entry name" value="SecA_PP_bind"/>
    <property type="match status" value="1"/>
</dbReference>
<dbReference type="GO" id="GO:0031522">
    <property type="term" value="C:cell envelope Sec protein transport complex"/>
    <property type="evidence" value="ECO:0007669"/>
    <property type="project" value="TreeGrafter"/>
</dbReference>
<dbReference type="PROSITE" id="PS51196">
    <property type="entry name" value="SECA_MOTOR_DEAD"/>
    <property type="match status" value="1"/>
</dbReference>
<dbReference type="HAMAP" id="MF_01382">
    <property type="entry name" value="SecA"/>
    <property type="match status" value="1"/>
</dbReference>
<dbReference type="Proteomes" id="UP001199710">
    <property type="component" value="Unassembled WGS sequence"/>
</dbReference>
<comment type="caution">
    <text evidence="16">The sequence shown here is derived from an EMBL/GenBank/DDBJ whole genome shotgun (WGS) entry which is preliminary data.</text>
</comment>
<dbReference type="InterPro" id="IPR022490">
    <property type="entry name" value="SecA2"/>
</dbReference>
<dbReference type="FunFam" id="3.40.50.300:FF:000429">
    <property type="entry name" value="Preprotein translocase subunit SecA"/>
    <property type="match status" value="1"/>
</dbReference>
<dbReference type="SMART" id="SM00957">
    <property type="entry name" value="SecA_DEAD"/>
    <property type="match status" value="1"/>
</dbReference>
<evidence type="ECO:0000256" key="8">
    <source>
        <dbReference type="ARBA" id="ARBA00022927"/>
    </source>
</evidence>
<dbReference type="GO" id="GO:0065002">
    <property type="term" value="P:intracellular protein transmembrane transport"/>
    <property type="evidence" value="ECO:0007669"/>
    <property type="project" value="UniProtKB-UniRule"/>
</dbReference>
<keyword evidence="6 12" id="KW-0547">Nucleotide-binding</keyword>
<evidence type="ECO:0000256" key="1">
    <source>
        <dbReference type="ARBA" id="ARBA00004170"/>
    </source>
</evidence>
<evidence type="ECO:0000256" key="4">
    <source>
        <dbReference type="ARBA" id="ARBA00022475"/>
    </source>
</evidence>
<dbReference type="SUPFAM" id="SSF52540">
    <property type="entry name" value="P-loop containing nucleoside triphosphate hydrolases"/>
    <property type="match status" value="2"/>
</dbReference>
<keyword evidence="11 12" id="KW-0472">Membrane</keyword>
<dbReference type="GO" id="GO:0005829">
    <property type="term" value="C:cytosol"/>
    <property type="evidence" value="ECO:0007669"/>
    <property type="project" value="TreeGrafter"/>
</dbReference>
<dbReference type="AlphaFoldDB" id="A0A7W3YLG3"/>
<dbReference type="PROSITE" id="PS51192">
    <property type="entry name" value="HELICASE_ATP_BIND_1"/>
    <property type="match status" value="1"/>
</dbReference>
<dbReference type="SMART" id="SM00958">
    <property type="entry name" value="SecA_PP_bind"/>
    <property type="match status" value="1"/>
</dbReference>
<dbReference type="InterPro" id="IPR036266">
    <property type="entry name" value="SecA_Wing/Scaffold_sf"/>
</dbReference>
<dbReference type="SUPFAM" id="SSF81767">
    <property type="entry name" value="Pre-protein crosslinking domain of SecA"/>
    <property type="match status" value="1"/>
</dbReference>
<dbReference type="Pfam" id="PF07516">
    <property type="entry name" value="SecA_SW"/>
    <property type="match status" value="1"/>
</dbReference>
<evidence type="ECO:0000256" key="12">
    <source>
        <dbReference type="HAMAP-Rule" id="MF_01382"/>
    </source>
</evidence>
<dbReference type="PROSITE" id="PS01312">
    <property type="entry name" value="SECA"/>
    <property type="match status" value="1"/>
</dbReference>
<dbReference type="Proteomes" id="UP000534578">
    <property type="component" value="Unassembled WGS sequence"/>
</dbReference>
<dbReference type="RefSeq" id="WP_182578879.1">
    <property type="nucleotide sequence ID" value="NZ_JACIVE010000060.1"/>
</dbReference>
<dbReference type="GO" id="GO:0008564">
    <property type="term" value="F:protein-exporting ATPase activity"/>
    <property type="evidence" value="ECO:0007669"/>
    <property type="project" value="UniProtKB-EC"/>
</dbReference>
<evidence type="ECO:0000256" key="7">
    <source>
        <dbReference type="ARBA" id="ARBA00022840"/>
    </source>
</evidence>
<reference evidence="17 19" key="2">
    <citation type="submission" date="2021-12" db="EMBL/GenBank/DDBJ databases">
        <title>A phylogenomic analysis of Limosilactobacillus reuteri reveals ancient and stable evolutionary relationships with rodents and birds and zoonotic transmission to humans.</title>
        <authorList>
            <person name="Li F."/>
            <person name="Li X."/>
            <person name="Cheng C."/>
            <person name="Tollenaar S."/>
            <person name="Zhang J.S."/>
            <person name="Simpson D."/>
            <person name="Tasseva G."/>
            <person name="Perez-Munoz M.E."/>
            <person name="Frese S."/>
            <person name="Gaenzle M.G."/>
            <person name="Walter J."/>
            <person name="Zheng J."/>
        </authorList>
    </citation>
    <scope>NUCLEOTIDE SEQUENCE [LARGE SCALE GENOMIC DNA]</scope>
    <source>
        <strain evidence="17 19">BG-MG3-B</strain>
    </source>
</reference>
<gene>
    <name evidence="16" type="primary">secA2</name>
    <name evidence="12" type="synonym">secA</name>
    <name evidence="16" type="ORF">H5R92_07515</name>
    <name evidence="17" type="ORF">LTY36_09480</name>
</gene>
<keyword evidence="9 12" id="KW-1278">Translocase</keyword>
<evidence type="ECO:0000313" key="19">
    <source>
        <dbReference type="Proteomes" id="UP001199710"/>
    </source>
</evidence>
<dbReference type="Gene3D" id="3.90.1440.10">
    <property type="entry name" value="SecA, preprotein cross-linking domain"/>
    <property type="match status" value="1"/>
</dbReference>
<dbReference type="InterPro" id="IPR044722">
    <property type="entry name" value="SecA_SF2_C"/>
</dbReference>
<dbReference type="GO" id="GO:0006605">
    <property type="term" value="P:protein targeting"/>
    <property type="evidence" value="ECO:0007669"/>
    <property type="project" value="UniProtKB-UniRule"/>
</dbReference>
<evidence type="ECO:0000313" key="17">
    <source>
        <dbReference type="EMBL" id="MCD7131409.1"/>
    </source>
</evidence>
<dbReference type="InterPro" id="IPR020937">
    <property type="entry name" value="SecA_CS"/>
</dbReference>
<feature type="domain" description="Helicase C-terminal" evidence="14">
    <location>
        <begin position="421"/>
        <end position="579"/>
    </location>
</feature>
<dbReference type="InterPro" id="IPR011116">
    <property type="entry name" value="SecA_Wing/Scaffold"/>
</dbReference>
<dbReference type="Pfam" id="PF21090">
    <property type="entry name" value="P-loop_SecA"/>
    <property type="match status" value="2"/>
</dbReference>
<dbReference type="GO" id="GO:0017038">
    <property type="term" value="P:protein import"/>
    <property type="evidence" value="ECO:0007669"/>
    <property type="project" value="InterPro"/>
</dbReference>
<evidence type="ECO:0000256" key="9">
    <source>
        <dbReference type="ARBA" id="ARBA00022967"/>
    </source>
</evidence>
<dbReference type="EMBL" id="JAJPDE010000078">
    <property type="protein sequence ID" value="MCD7131409.1"/>
    <property type="molecule type" value="Genomic_DNA"/>
</dbReference>
<comment type="subunit">
    <text evidence="12">Monomer and homodimer. Part of the essential Sec protein translocation apparatus which comprises SecA, SecYEG and auxiliary proteins SecDF. Other proteins may also be involved.</text>
</comment>
<dbReference type="NCBIfam" id="NF006630">
    <property type="entry name" value="PRK09200.1"/>
    <property type="match status" value="1"/>
</dbReference>
<dbReference type="InterPro" id="IPR011130">
    <property type="entry name" value="SecA_preprotein_X-link_dom"/>
</dbReference>
<feature type="domain" description="SecA family profile" evidence="15">
    <location>
        <begin position="1"/>
        <end position="572"/>
    </location>
</feature>
<dbReference type="PANTHER" id="PTHR30612:SF0">
    <property type="entry name" value="CHLOROPLAST PROTEIN-TRANSPORTING ATPASE"/>
    <property type="match status" value="1"/>
</dbReference>
<dbReference type="InterPro" id="IPR036670">
    <property type="entry name" value="SecA_X-link_sf"/>
</dbReference>
<keyword evidence="4 12" id="KW-1003">Cell membrane</keyword>
<evidence type="ECO:0000313" key="18">
    <source>
        <dbReference type="Proteomes" id="UP000534578"/>
    </source>
</evidence>
<comment type="catalytic activity">
    <reaction evidence="12">
        <text>ATP + H2O + cellular proteinSide 1 = ADP + phosphate + cellular proteinSide 2.</text>
        <dbReference type="EC" id="7.4.2.8"/>
    </reaction>
</comment>
<proteinExistence type="inferred from homology"/>
<dbReference type="CDD" id="cd18803">
    <property type="entry name" value="SF2_C_secA"/>
    <property type="match status" value="1"/>
</dbReference>
<dbReference type="InterPro" id="IPR000185">
    <property type="entry name" value="SecA"/>
</dbReference>
<protein>
    <recommendedName>
        <fullName evidence="12">Protein translocase subunit SecA</fullName>
        <ecNumber evidence="12">7.4.2.8</ecNumber>
    </recommendedName>
</protein>
<keyword evidence="8 12" id="KW-0653">Protein transport</keyword>
<evidence type="ECO:0000313" key="16">
    <source>
        <dbReference type="EMBL" id="MBB1096018.1"/>
    </source>
</evidence>
<comment type="subcellular location">
    <subcellularLocation>
        <location evidence="12">Cell membrane</location>
        <topology evidence="12">Peripheral membrane protein</topology>
        <orientation evidence="12">Cytoplasmic side</orientation>
    </subcellularLocation>
    <subcellularLocation>
        <location evidence="12">Cytoplasm</location>
    </subcellularLocation>
    <subcellularLocation>
        <location evidence="1">Membrane</location>
        <topology evidence="1">Peripheral membrane protein</topology>
    </subcellularLocation>
    <text evidence="12">Distribution is 50-50.</text>
</comment>
<feature type="binding site" evidence="12">
    <location>
        <position position="495"/>
    </location>
    <ligand>
        <name>ATP</name>
        <dbReference type="ChEBI" id="CHEBI:30616"/>
    </ligand>
</feature>
<accession>A0A7W3YLG3</accession>
<evidence type="ECO:0000259" key="15">
    <source>
        <dbReference type="PROSITE" id="PS51196"/>
    </source>
</evidence>
<dbReference type="PANTHER" id="PTHR30612">
    <property type="entry name" value="SECA INNER MEMBRANE COMPONENT OF SEC PROTEIN SECRETION SYSTEM"/>
    <property type="match status" value="1"/>
</dbReference>
<keyword evidence="5 12" id="KW-0963">Cytoplasm</keyword>
<evidence type="ECO:0000259" key="14">
    <source>
        <dbReference type="PROSITE" id="PS51194"/>
    </source>
</evidence>
<dbReference type="NCBIfam" id="TIGR03714">
    <property type="entry name" value="secA2"/>
    <property type="match status" value="1"/>
</dbReference>
<name>A0A7W3YLG3_9LACO</name>
<comment type="similarity">
    <text evidence="2 12">Belongs to the SecA family.</text>
</comment>
<sequence>MLLDQIEKHRVRVLLNRVNRWRDRMRAMSDEELQNQTAILREQLAKGKTLEQILPRAYATVREADYRILGLFPYDVQVMGAIVLHKGYIAEMKTGEGKTLTATMPLYLNALEGKGAMLVTPNGYLAERDETQLAPVYEWLGLTVSTAFRKLSDSKGQSEKKISAAEKRSWYNSDIIYTTASGLAFDFLFNNLETEKANQYLRPFNYAVIDEVDEVLLDEAESPFVVANSPTVLSNLYQAADDFVTSLIPKRDYRLKRRDNAVWLTYHGVRKAEAYFRINNLYDASSREIYRHIALALRAHFFLKNGHDYLVTDGKVVLLDEADGRLKKGIKVSTGLHQAIEQKEHVDLTENQRTAASITFPSLFGLFNKVSGMSGTVKVSEEEFINVYNMKVIQIPTNKPVIRRDLPDKIFVTTADKLMAAINQTIAFHKIGRPVLLVAGSVENSEIISELLLNHGIVHNVLNAFNESREAAMIREAGQQGAVTVATNMAGRGTDIKLGKGVKEKGGLAVIGTEMLSERVKLQLAGRAGRQGDPGTSQFYISLEDKYISQASTARFKNYYRHLIAKKNDGKPIIQLHGPRIRFSLLMLQNRVSSNAEEARKQTNKYETTMKLQRKSFHEIREHVITSKNLEQTVQRWIDEGIDELLKRNSQKSLNEIRNMINRHFTYNDIEIPQPILSNPKQLKEFLKKLSNQILTQKRVQLINEEQLNRFYRKALLAAMDEGWTDQVDYLTKLKAYIDGWGAMGRDPGYIYQVRAFNQFEQMLREVKINTINKLLLSTIGINEKQQLIVSFN</sequence>
<evidence type="ECO:0000256" key="3">
    <source>
        <dbReference type="ARBA" id="ARBA00022448"/>
    </source>
</evidence>
<dbReference type="InterPro" id="IPR027417">
    <property type="entry name" value="P-loop_NTPase"/>
</dbReference>
<dbReference type="GO" id="GO:0043952">
    <property type="term" value="P:protein transport by the Sec complex"/>
    <property type="evidence" value="ECO:0007669"/>
    <property type="project" value="TreeGrafter"/>
</dbReference>
<keyword evidence="19" id="KW-1185">Reference proteome</keyword>
<dbReference type="CDD" id="cd17928">
    <property type="entry name" value="DEXDc_SecA"/>
    <property type="match status" value="1"/>
</dbReference>
<keyword evidence="3 12" id="KW-0813">Transport</keyword>
<dbReference type="Gene3D" id="3.40.50.300">
    <property type="entry name" value="P-loop containing nucleotide triphosphate hydrolases"/>
    <property type="match status" value="2"/>
</dbReference>
<dbReference type="InterPro" id="IPR014001">
    <property type="entry name" value="Helicase_ATP-bd"/>
</dbReference>
<feature type="domain" description="Helicase ATP-binding" evidence="13">
    <location>
        <begin position="79"/>
        <end position="250"/>
    </location>
</feature>